<evidence type="ECO:0000313" key="2">
    <source>
        <dbReference type="EMBL" id="MBB5060057.1"/>
    </source>
</evidence>
<reference evidence="2 3" key="1">
    <citation type="submission" date="2020-08" db="EMBL/GenBank/DDBJ databases">
        <title>Genomic Encyclopedia of Type Strains, Phase IV (KMG-V): Genome sequencing to study the core and pangenomes of soil and plant-associated prokaryotes.</title>
        <authorList>
            <person name="Whitman W."/>
        </authorList>
    </citation>
    <scope>NUCLEOTIDE SEQUENCE [LARGE SCALE GENOMIC DNA]</scope>
    <source>
        <strain evidence="2 3">M8UP14</strain>
    </source>
</reference>
<comment type="similarity">
    <text evidence="1">Belongs to the RutC family.</text>
</comment>
<dbReference type="InterPro" id="IPR006175">
    <property type="entry name" value="YjgF/YER057c/UK114"/>
</dbReference>
<dbReference type="InterPro" id="IPR035959">
    <property type="entry name" value="RutC-like_sf"/>
</dbReference>
<dbReference type="PANTHER" id="PTHR11803">
    <property type="entry name" value="2-IMINOBUTANOATE/2-IMINOPROPANOATE DEAMINASE RIDA"/>
    <property type="match status" value="1"/>
</dbReference>
<dbReference type="EMBL" id="JACHIP010000009">
    <property type="protein sequence ID" value="MBB5060057.1"/>
    <property type="molecule type" value="Genomic_DNA"/>
</dbReference>
<name>A0A7W7ZHQ3_9BACT</name>
<comment type="caution">
    <text evidence="2">The sequence shown here is derived from an EMBL/GenBank/DDBJ whole genome shotgun (WGS) entry which is preliminary data.</text>
</comment>
<evidence type="ECO:0000313" key="3">
    <source>
        <dbReference type="Proteomes" id="UP000540989"/>
    </source>
</evidence>
<dbReference type="PANTHER" id="PTHR11803:SF58">
    <property type="entry name" value="PROTEIN HMF1-RELATED"/>
    <property type="match status" value="1"/>
</dbReference>
<dbReference type="GO" id="GO:0005829">
    <property type="term" value="C:cytosol"/>
    <property type="evidence" value="ECO:0007669"/>
    <property type="project" value="TreeGrafter"/>
</dbReference>
<evidence type="ECO:0000256" key="1">
    <source>
        <dbReference type="ARBA" id="ARBA00010552"/>
    </source>
</evidence>
<gene>
    <name evidence="2" type="ORF">HDF16_004793</name>
</gene>
<dbReference type="GO" id="GO:0019239">
    <property type="term" value="F:deaminase activity"/>
    <property type="evidence" value="ECO:0007669"/>
    <property type="project" value="TreeGrafter"/>
</dbReference>
<dbReference type="Gene3D" id="3.30.1330.40">
    <property type="entry name" value="RutC-like"/>
    <property type="match status" value="1"/>
</dbReference>
<sequence length="127" mass="13541">MQIRTINADLAPQPASAYSQAVEVSSATRTLYISGQLGTEVDGTTPSSVEEQARLAWRNLRFQLEAAGMTFDNLVKVTMYIPDPADIPASRPARAEALGNLRPASTVLVAALANPAWKIEIEAIACG</sequence>
<dbReference type="CDD" id="cd00448">
    <property type="entry name" value="YjgF_YER057c_UK114_family"/>
    <property type="match status" value="1"/>
</dbReference>
<dbReference type="Pfam" id="PF01042">
    <property type="entry name" value="Ribonuc_L-PSP"/>
    <property type="match status" value="1"/>
</dbReference>
<keyword evidence="3" id="KW-1185">Reference proteome</keyword>
<dbReference type="Proteomes" id="UP000540989">
    <property type="component" value="Unassembled WGS sequence"/>
</dbReference>
<protein>
    <submittedName>
        <fullName evidence="2">Enamine deaminase RidA (YjgF/YER057c/UK114 family)</fullName>
    </submittedName>
</protein>
<dbReference type="RefSeq" id="WP_184222122.1">
    <property type="nucleotide sequence ID" value="NZ_JACHIP010000009.1"/>
</dbReference>
<dbReference type="AlphaFoldDB" id="A0A7W7ZHQ3"/>
<dbReference type="SUPFAM" id="SSF55298">
    <property type="entry name" value="YjgF-like"/>
    <property type="match status" value="1"/>
</dbReference>
<proteinExistence type="inferred from homology"/>
<accession>A0A7W7ZHQ3</accession>
<organism evidence="2 3">
    <name type="scientific">Granulicella aggregans</name>
    <dbReference type="NCBI Taxonomy" id="474949"/>
    <lineage>
        <taxon>Bacteria</taxon>
        <taxon>Pseudomonadati</taxon>
        <taxon>Acidobacteriota</taxon>
        <taxon>Terriglobia</taxon>
        <taxon>Terriglobales</taxon>
        <taxon>Acidobacteriaceae</taxon>
        <taxon>Granulicella</taxon>
    </lineage>
</organism>